<protein>
    <submittedName>
        <fullName evidence="1">Glycoside hydrolase family 43 protein</fullName>
    </submittedName>
</protein>
<dbReference type="InterPro" id="IPR023296">
    <property type="entry name" value="Glyco_hydro_beta-prop_sf"/>
</dbReference>
<dbReference type="PANTHER" id="PTHR43301">
    <property type="entry name" value="ARABINAN ENDO-1,5-ALPHA-L-ARABINOSIDASE"/>
    <property type="match status" value="1"/>
</dbReference>
<keyword evidence="2" id="KW-1185">Reference proteome</keyword>
<organism evidence="1 2">
    <name type="scientific">Cellulomonas fengjieae</name>
    <dbReference type="NCBI Taxonomy" id="2819978"/>
    <lineage>
        <taxon>Bacteria</taxon>
        <taxon>Bacillati</taxon>
        <taxon>Actinomycetota</taxon>
        <taxon>Actinomycetes</taxon>
        <taxon>Micrococcales</taxon>
        <taxon>Cellulomonadaceae</taxon>
        <taxon>Cellulomonas</taxon>
    </lineage>
</organism>
<dbReference type="SUPFAM" id="SSF75005">
    <property type="entry name" value="Arabinanase/levansucrase/invertase"/>
    <property type="match status" value="1"/>
</dbReference>
<dbReference type="PANTHER" id="PTHR43301:SF3">
    <property type="entry name" value="ARABINAN ENDO-1,5-ALPHA-L-ARABINOSIDASE A-RELATED"/>
    <property type="match status" value="1"/>
</dbReference>
<dbReference type="EMBL" id="JAGFBM010000009">
    <property type="protein sequence ID" value="MBO3085991.1"/>
    <property type="molecule type" value="Genomic_DNA"/>
</dbReference>
<comment type="caution">
    <text evidence="1">The sequence shown here is derived from an EMBL/GenBank/DDBJ whole genome shotgun (WGS) entry which is preliminary data.</text>
</comment>
<sequence length="324" mass="35615">MIDGYLFAYFAGEYTPDGEQVRFGLSRGADPLSYDDLHGARPVLVSTLGEGGVRDPFLVRAPGGDRCFLIATDLRIHPDGDWAAAVRTGSRSIVVWESADLVDWSPPRLVEVSPQTAGCTWAPEAVWDDEHDEFFVFWASTLYDPADAGHDGDSHHRMMYATTTDFLTFSPARVWNDPGYSVIDSTLVRHDGWWYRFTKDERDPSSSSPTSKFITAERSRDLRSTAYEPVTDGIGRAGELGPGVEHGEGPVVVPSPAGDRWYLLVDEFGGRGYVPFESAALDAPHWAASTSFRMPTGARHGSVLPVTRDEHDALRRAFGSGTIT</sequence>
<keyword evidence="1" id="KW-0378">Hydrolase</keyword>
<dbReference type="Gene3D" id="2.115.10.20">
    <property type="entry name" value="Glycosyl hydrolase domain, family 43"/>
    <property type="match status" value="1"/>
</dbReference>
<name>A0ABS3SJR7_9CELL</name>
<dbReference type="GO" id="GO:0016787">
    <property type="term" value="F:hydrolase activity"/>
    <property type="evidence" value="ECO:0007669"/>
    <property type="project" value="UniProtKB-KW"/>
</dbReference>
<proteinExistence type="predicted"/>
<dbReference type="RefSeq" id="WP_208214767.1">
    <property type="nucleotide sequence ID" value="NZ_CP074404.1"/>
</dbReference>
<reference evidence="1 2" key="1">
    <citation type="submission" date="2021-03" db="EMBL/GenBank/DDBJ databases">
        <title>novel species in genus Cellulomonas.</title>
        <authorList>
            <person name="Zhang G."/>
        </authorList>
    </citation>
    <scope>NUCLEOTIDE SEQUENCE [LARGE SCALE GENOMIC DNA]</scope>
    <source>
        <strain evidence="2">zg-ZUI188</strain>
    </source>
</reference>
<dbReference type="Proteomes" id="UP000678317">
    <property type="component" value="Unassembled WGS sequence"/>
</dbReference>
<gene>
    <name evidence="1" type="ORF">J4035_15220</name>
</gene>
<dbReference type="InterPro" id="IPR050727">
    <property type="entry name" value="GH43_arabinanases"/>
</dbReference>
<dbReference type="CDD" id="cd08983">
    <property type="entry name" value="GH43_Bt3655-like"/>
    <property type="match status" value="1"/>
</dbReference>
<evidence type="ECO:0000313" key="1">
    <source>
        <dbReference type="EMBL" id="MBO3085991.1"/>
    </source>
</evidence>
<evidence type="ECO:0000313" key="2">
    <source>
        <dbReference type="Proteomes" id="UP000678317"/>
    </source>
</evidence>
<accession>A0ABS3SJR7</accession>